<organism evidence="1 2">
    <name type="scientific">Rhizopogon vesiculosus</name>
    <dbReference type="NCBI Taxonomy" id="180088"/>
    <lineage>
        <taxon>Eukaryota</taxon>
        <taxon>Fungi</taxon>
        <taxon>Dikarya</taxon>
        <taxon>Basidiomycota</taxon>
        <taxon>Agaricomycotina</taxon>
        <taxon>Agaricomycetes</taxon>
        <taxon>Agaricomycetidae</taxon>
        <taxon>Boletales</taxon>
        <taxon>Suillineae</taxon>
        <taxon>Rhizopogonaceae</taxon>
        <taxon>Rhizopogon</taxon>
    </lineage>
</organism>
<dbReference type="AlphaFoldDB" id="A0A1J8PX06"/>
<reference evidence="1 2" key="1">
    <citation type="submission" date="2016-03" db="EMBL/GenBank/DDBJ databases">
        <title>Comparative genomics of the ectomycorrhizal sister species Rhizopogon vinicolor and Rhizopogon vesiculosus (Basidiomycota: Boletales) reveals a divergence of the mating type B locus.</title>
        <authorList>
            <person name="Mujic A.B."/>
            <person name="Kuo A."/>
            <person name="Tritt A."/>
            <person name="Lipzen A."/>
            <person name="Chen C."/>
            <person name="Johnson J."/>
            <person name="Sharma A."/>
            <person name="Barry K."/>
            <person name="Grigoriev I.V."/>
            <person name="Spatafora J.W."/>
        </authorList>
    </citation>
    <scope>NUCLEOTIDE SEQUENCE [LARGE SCALE GENOMIC DNA]</scope>
    <source>
        <strain evidence="1 2">AM-OR11-056</strain>
    </source>
</reference>
<evidence type="ECO:0000313" key="2">
    <source>
        <dbReference type="Proteomes" id="UP000183567"/>
    </source>
</evidence>
<sequence length="116" mass="13258">MLTVTVPSHLRYRLQLTVAIFTSGCRISLGVRLLDHNSQRGTVTFLLNGQWSKTKIMYLVCRYVPFAFVTFEMLLAVQPALSQTCGALSRCYHLNTDIVYVWNLSHHIANTLRELL</sequence>
<protein>
    <submittedName>
        <fullName evidence="1">Uncharacterized protein</fullName>
    </submittedName>
</protein>
<accession>A0A1J8PX06</accession>
<evidence type="ECO:0000313" key="1">
    <source>
        <dbReference type="EMBL" id="OJA13373.1"/>
    </source>
</evidence>
<name>A0A1J8PX06_9AGAM</name>
<proteinExistence type="predicted"/>
<dbReference type="EMBL" id="LVVM01004176">
    <property type="protein sequence ID" value="OJA13373.1"/>
    <property type="molecule type" value="Genomic_DNA"/>
</dbReference>
<gene>
    <name evidence="1" type="ORF">AZE42_07054</name>
</gene>
<dbReference type="Proteomes" id="UP000183567">
    <property type="component" value="Unassembled WGS sequence"/>
</dbReference>
<keyword evidence="2" id="KW-1185">Reference proteome</keyword>
<comment type="caution">
    <text evidence="1">The sequence shown here is derived from an EMBL/GenBank/DDBJ whole genome shotgun (WGS) entry which is preliminary data.</text>
</comment>